<dbReference type="Pfam" id="PF00248">
    <property type="entry name" value="Aldo_ket_red"/>
    <property type="match status" value="1"/>
</dbReference>
<dbReference type="OrthoDB" id="9773828at2"/>
<protein>
    <submittedName>
        <fullName evidence="2">Predicted oxidoreductase</fullName>
    </submittedName>
</protein>
<keyword evidence="3" id="KW-1185">Reference proteome</keyword>
<feature type="domain" description="NADP-dependent oxidoreductase" evidence="1">
    <location>
        <begin position="15"/>
        <end position="311"/>
    </location>
</feature>
<dbReference type="PANTHER" id="PTHR43312">
    <property type="entry name" value="D-THREO-ALDOSE 1-DEHYDROGENASE"/>
    <property type="match status" value="1"/>
</dbReference>
<dbReference type="RefSeq" id="WP_090654941.1">
    <property type="nucleotide sequence ID" value="NZ_FOXQ01000001.1"/>
</dbReference>
<dbReference type="CDD" id="cd19086">
    <property type="entry name" value="AKR_AKR11C1"/>
    <property type="match status" value="1"/>
</dbReference>
<proteinExistence type="predicted"/>
<dbReference type="Proteomes" id="UP000199031">
    <property type="component" value="Unassembled WGS sequence"/>
</dbReference>
<reference evidence="2 3" key="1">
    <citation type="submission" date="2016-10" db="EMBL/GenBank/DDBJ databases">
        <authorList>
            <person name="de Groot N.N."/>
        </authorList>
    </citation>
    <scope>NUCLEOTIDE SEQUENCE [LARGE SCALE GENOMIC DNA]</scope>
    <source>
        <strain evidence="2 3">DSM 28286</strain>
    </source>
</reference>
<dbReference type="SUPFAM" id="SSF51430">
    <property type="entry name" value="NAD(P)-linked oxidoreductase"/>
    <property type="match status" value="1"/>
</dbReference>
<dbReference type="InterPro" id="IPR023210">
    <property type="entry name" value="NADP_OxRdtase_dom"/>
</dbReference>
<name>A0A1I5SRZ3_9BACT</name>
<sequence>MQYRKFGRTGWQVSEIGYGMWGMAGWTGSESEEVNRALDKSVEMGCNFFDTAWAYGDGLSEQILNAVLKRHAGKRLYVATKIPPKNRKWPSKREFLLKDVFPSDYIIEYTEKSLKNLGVETIDLQQFHVWEDGWADEDEWQDTIIKLTQQGKVRAWGISINRWEPDNSLKTLHTGLIDAVQVIYNIFDQAPEDNLFPLCRKMDIGVIARVPFDEGTLTGTLTKETVFPGEDWRSTYFVPENLSSSVDHAEALRPLIPGGMTMPEMALRFILSNPDVSTTIPGMRKLKNVMANMQAGDGKGLTENLLQELKSHRWDREPTQWSQ</sequence>
<accession>A0A1I5SRZ3</accession>
<organism evidence="2 3">
    <name type="scientific">Parafilimonas terrae</name>
    <dbReference type="NCBI Taxonomy" id="1465490"/>
    <lineage>
        <taxon>Bacteria</taxon>
        <taxon>Pseudomonadati</taxon>
        <taxon>Bacteroidota</taxon>
        <taxon>Chitinophagia</taxon>
        <taxon>Chitinophagales</taxon>
        <taxon>Chitinophagaceae</taxon>
        <taxon>Parafilimonas</taxon>
    </lineage>
</organism>
<evidence type="ECO:0000259" key="1">
    <source>
        <dbReference type="Pfam" id="PF00248"/>
    </source>
</evidence>
<evidence type="ECO:0000313" key="2">
    <source>
        <dbReference type="EMBL" id="SFP73562.1"/>
    </source>
</evidence>
<evidence type="ECO:0000313" key="3">
    <source>
        <dbReference type="Proteomes" id="UP000199031"/>
    </source>
</evidence>
<dbReference type="STRING" id="1465490.SAMN05444277_101917"/>
<dbReference type="EMBL" id="FOXQ01000001">
    <property type="protein sequence ID" value="SFP73562.1"/>
    <property type="molecule type" value="Genomic_DNA"/>
</dbReference>
<dbReference type="PANTHER" id="PTHR43312:SF1">
    <property type="entry name" value="NADP-DEPENDENT OXIDOREDUCTASE DOMAIN-CONTAINING PROTEIN"/>
    <property type="match status" value="1"/>
</dbReference>
<dbReference type="InterPro" id="IPR053135">
    <property type="entry name" value="AKR2_Oxidoreductase"/>
</dbReference>
<gene>
    <name evidence="2" type="ORF">SAMN05444277_101917</name>
</gene>
<dbReference type="Gene3D" id="3.20.20.100">
    <property type="entry name" value="NADP-dependent oxidoreductase domain"/>
    <property type="match status" value="1"/>
</dbReference>
<dbReference type="InterPro" id="IPR036812">
    <property type="entry name" value="NAD(P)_OxRdtase_dom_sf"/>
</dbReference>
<dbReference type="AlphaFoldDB" id="A0A1I5SRZ3"/>